<proteinExistence type="predicted"/>
<dbReference type="PANTHER" id="PTHR38011">
    <property type="entry name" value="DIHYDROFOLATE REDUCTASE FAMILY PROTEIN (AFU_ORTHOLOGUE AFUA_8G06820)"/>
    <property type="match status" value="1"/>
</dbReference>
<dbReference type="HOGENOM" id="CLU_043966_1_0_10"/>
<dbReference type="AlphaFoldDB" id="L0G2R0"/>
<dbReference type="Pfam" id="PF01872">
    <property type="entry name" value="RibD_C"/>
    <property type="match status" value="1"/>
</dbReference>
<evidence type="ECO:0000313" key="2">
    <source>
        <dbReference type="EMBL" id="AGA80494.1"/>
    </source>
</evidence>
<dbReference type="Gene3D" id="3.40.430.10">
    <property type="entry name" value="Dihydrofolate Reductase, subunit A"/>
    <property type="match status" value="1"/>
</dbReference>
<dbReference type="GO" id="GO:0009231">
    <property type="term" value="P:riboflavin biosynthetic process"/>
    <property type="evidence" value="ECO:0007669"/>
    <property type="project" value="InterPro"/>
</dbReference>
<evidence type="ECO:0000259" key="1">
    <source>
        <dbReference type="Pfam" id="PF01872"/>
    </source>
</evidence>
<dbReference type="PATRIC" id="fig|926556.3.peg.4540"/>
<dbReference type="STRING" id="926556.Echvi_4303"/>
<protein>
    <submittedName>
        <fullName evidence="2">Dihydrofolate reductase</fullName>
    </submittedName>
</protein>
<name>L0G2R0_ECHVK</name>
<evidence type="ECO:0000313" key="3">
    <source>
        <dbReference type="Proteomes" id="UP000010796"/>
    </source>
</evidence>
<organism evidence="2 3">
    <name type="scientific">Echinicola vietnamensis (strain DSM 17526 / LMG 23754 / KMM 6221)</name>
    <dbReference type="NCBI Taxonomy" id="926556"/>
    <lineage>
        <taxon>Bacteria</taxon>
        <taxon>Pseudomonadati</taxon>
        <taxon>Bacteroidota</taxon>
        <taxon>Cytophagia</taxon>
        <taxon>Cytophagales</taxon>
        <taxon>Cyclobacteriaceae</taxon>
        <taxon>Echinicola</taxon>
    </lineage>
</organism>
<dbReference type="InterPro" id="IPR050765">
    <property type="entry name" value="Riboflavin_Biosynth_HTPR"/>
</dbReference>
<accession>L0G2R0</accession>
<dbReference type="Proteomes" id="UP000010796">
    <property type="component" value="Chromosome"/>
</dbReference>
<keyword evidence="3" id="KW-1185">Reference proteome</keyword>
<dbReference type="PANTHER" id="PTHR38011:SF11">
    <property type="entry name" value="2,5-DIAMINO-6-RIBOSYLAMINO-4(3H)-PYRIMIDINONE 5'-PHOSPHATE REDUCTASE"/>
    <property type="match status" value="1"/>
</dbReference>
<dbReference type="GO" id="GO:0008703">
    <property type="term" value="F:5-amino-6-(5-phosphoribosylamino)uracil reductase activity"/>
    <property type="evidence" value="ECO:0007669"/>
    <property type="project" value="InterPro"/>
</dbReference>
<dbReference type="EMBL" id="CP003346">
    <property type="protein sequence ID" value="AGA80494.1"/>
    <property type="molecule type" value="Genomic_DNA"/>
</dbReference>
<feature type="domain" description="Bacterial bifunctional deaminase-reductase C-terminal" evidence="1">
    <location>
        <begin position="4"/>
        <end position="179"/>
    </location>
</feature>
<dbReference type="OrthoDB" id="195113at2"/>
<dbReference type="KEGG" id="evi:Echvi_4303"/>
<dbReference type="RefSeq" id="WP_015268023.1">
    <property type="nucleotide sequence ID" value="NC_019904.1"/>
</dbReference>
<reference evidence="3" key="1">
    <citation type="submission" date="2012-02" db="EMBL/GenBank/DDBJ databases">
        <title>The complete genome of Echinicola vietnamensis DSM 17526.</title>
        <authorList>
            <person name="Lucas S."/>
            <person name="Copeland A."/>
            <person name="Lapidus A."/>
            <person name="Glavina del Rio T."/>
            <person name="Dalin E."/>
            <person name="Tice H."/>
            <person name="Bruce D."/>
            <person name="Goodwin L."/>
            <person name="Pitluck S."/>
            <person name="Peters L."/>
            <person name="Ovchinnikova G."/>
            <person name="Teshima H."/>
            <person name="Kyrpides N."/>
            <person name="Mavromatis K."/>
            <person name="Ivanova N."/>
            <person name="Brettin T."/>
            <person name="Detter J.C."/>
            <person name="Han C."/>
            <person name="Larimer F."/>
            <person name="Land M."/>
            <person name="Hauser L."/>
            <person name="Markowitz V."/>
            <person name="Cheng J.-F."/>
            <person name="Hugenholtz P."/>
            <person name="Woyke T."/>
            <person name="Wu D."/>
            <person name="Brambilla E."/>
            <person name="Klenk H.-P."/>
            <person name="Eisen J.A."/>
        </authorList>
    </citation>
    <scope>NUCLEOTIDE SEQUENCE [LARGE SCALE GENOMIC DNA]</scope>
    <source>
        <strain evidence="3">DSM 17526 / LMG 23754 / KMM 6221</strain>
    </source>
</reference>
<dbReference type="InterPro" id="IPR002734">
    <property type="entry name" value="RibDG_C"/>
</dbReference>
<gene>
    <name evidence="2" type="ordered locus">Echvi_4303</name>
</gene>
<dbReference type="SUPFAM" id="SSF53597">
    <property type="entry name" value="Dihydrofolate reductase-like"/>
    <property type="match status" value="1"/>
</dbReference>
<sequence>MGKLIAYEFLSMDGYMAGKAGQEMDFVTSKFLPEMEEDIALAYQHVDRFLFGKTTYESLAQYWPTVSQEEEPLADIMNKMHKVVFSSTLGQLEWNNAHLAVKGLEQEVRSLKEKEGKDIMIIGSASLVQQLTGLGLIDEYRFLLFPVLLGGGKPLFKAQEKAINLHLTKSKAYTNGTLLLSYTRE</sequence>
<dbReference type="eggNOG" id="COG0262">
    <property type="taxonomic scope" value="Bacteria"/>
</dbReference>
<dbReference type="InterPro" id="IPR024072">
    <property type="entry name" value="DHFR-like_dom_sf"/>
</dbReference>